<dbReference type="InterPro" id="IPR013780">
    <property type="entry name" value="Glyco_hydro_b"/>
</dbReference>
<dbReference type="InterPro" id="IPR000602">
    <property type="entry name" value="Glyco_hydro_38_N"/>
</dbReference>
<dbReference type="FunFam" id="1.20.1270.50:FF:000004">
    <property type="entry name" value="alpha-mannosidase 2C1 isoform X1"/>
    <property type="match status" value="1"/>
</dbReference>
<dbReference type="RefSeq" id="WP_198125059.1">
    <property type="nucleotide sequence ID" value="NZ_JAECZC010000020.1"/>
</dbReference>
<dbReference type="InterPro" id="IPR027291">
    <property type="entry name" value="Glyco_hydro_38_N_sf"/>
</dbReference>
<dbReference type="InterPro" id="IPR037094">
    <property type="entry name" value="Glyco_hydro_38_cen_sf"/>
</dbReference>
<evidence type="ECO:0000256" key="4">
    <source>
        <dbReference type="ARBA" id="ARBA00023295"/>
    </source>
</evidence>
<accession>A0A8J7HPH7</accession>
<evidence type="ECO:0000313" key="7">
    <source>
        <dbReference type="Proteomes" id="UP000632766"/>
    </source>
</evidence>
<sequence>MTSVERQSHTSLISQAIEQLRSCSQVNIQSTWLYQEADREITEIIASDLSDWQPVQLNAKSHIAWTGGKKVLWLVQRLVIPQDLQGYSLTGLSLRLSLVWWADAAEIYVNGKLVLEGDLFDCSPRVLLSRGVTPGEEFIVALRLVSPGHCDGALVRSLLVYESIDDNNPDPGFVADELAVMQLYLQRFAPERLAVLTEGVREITNRQGAKDAKEEKEEWERILASIRRSISESKIENLKSKIYLLGHAHLDLAWLWPVSATWNAAQNTFASVLQLQADFPELIFCHSTPALYAWIEEHRPDLFQAIQEAVAAGRWEVVGGLWVEPELNLIAGESIARQLLYGQRYVQEKFGKLSTIVWVPDTFGFCATLPQFFADAGIEYFVTQKLRWNDTTKFDYGAFWWRSPDGSEVLSLMSAPIGEGIDPVKMASYSLEWQAQTNLQASLWLPGVGDHGGGPTRDMLEIARRWQKSPFFPDIEFTTAEKYLQQIKAESRSNSPSSPSSPFPTWNDELYLEFHRGCYTTHADQKRWNRLCENLLYQAELFATLATVSCGVTYPKAEIEAAWKQVLFNQFHDILPGSSITQVYVDALPQWQEVEQVGTKILQESLRAIASHTTIPEPPHPQAQPIFVFNSLNWMRSQVVEIVFPDLELGQSFDWQICDSQGNEVQSQGRFIGPRRRPTRETPIMSVSFLANEIPACGYRVFWLCPSKPLLQSSEPLGEKYVLENEYLRVTVDQLTGDLSSVFDKTNQREVLSGLGNQLQAFQDSGQYWDAWNIDPNYAQHPLPPAKLSVISHLERGVLRSRVRVVRTIGQSEFSQDYILEKDSAVLKIKTRVNWQENQVLVKAAFPLNIEADFATYEIPCGAIRRPTQRQTPAEQAKWEVPALRWADLTSEDTQQNPPIQNPKSKIQNRYGVSLLNDCKYGYDSQPNQLRLTLLRSPNWPDPEADRGFHEFTYALYPHANSWESAHTVRRGYELNIPLQVILKSDSTQQSAFNSAEKLSFLDLSAENLILMALKPSEDNPQQLILRCYESHGETAELSLHSDLGLNLGNPVDLLERSSITEFSSKKQNLTIQPWKIASFTVTPAVNPLLG</sequence>
<dbReference type="Gene3D" id="2.60.40.1180">
    <property type="entry name" value="Golgi alpha-mannosidase II"/>
    <property type="match status" value="1"/>
</dbReference>
<dbReference type="PANTHER" id="PTHR46017:SF1">
    <property type="entry name" value="ALPHA-MANNOSIDASE 2C1"/>
    <property type="match status" value="1"/>
</dbReference>
<evidence type="ECO:0000313" key="6">
    <source>
        <dbReference type="EMBL" id="MBH8563172.1"/>
    </source>
</evidence>
<dbReference type="SUPFAM" id="SSF74650">
    <property type="entry name" value="Galactose mutarotase-like"/>
    <property type="match status" value="1"/>
</dbReference>
<dbReference type="GO" id="GO:0006013">
    <property type="term" value="P:mannose metabolic process"/>
    <property type="evidence" value="ECO:0007669"/>
    <property type="project" value="InterPro"/>
</dbReference>
<protein>
    <submittedName>
        <fullName evidence="6">Alpha-mannosidase</fullName>
    </submittedName>
</protein>
<dbReference type="Gene3D" id="3.20.110.10">
    <property type="entry name" value="Glycoside hydrolase 38, N terminal domain"/>
    <property type="match status" value="1"/>
</dbReference>
<dbReference type="GO" id="GO:0009313">
    <property type="term" value="P:oligosaccharide catabolic process"/>
    <property type="evidence" value="ECO:0007669"/>
    <property type="project" value="TreeGrafter"/>
</dbReference>
<dbReference type="SUPFAM" id="SSF88713">
    <property type="entry name" value="Glycoside hydrolase/deacetylase"/>
    <property type="match status" value="1"/>
</dbReference>
<dbReference type="PANTHER" id="PTHR46017">
    <property type="entry name" value="ALPHA-MANNOSIDASE 2C1"/>
    <property type="match status" value="1"/>
</dbReference>
<dbReference type="GO" id="GO:0030246">
    <property type="term" value="F:carbohydrate binding"/>
    <property type="evidence" value="ECO:0007669"/>
    <property type="project" value="InterPro"/>
</dbReference>
<organism evidence="6 7">
    <name type="scientific">Amazonocrinis nigriterrae CENA67</name>
    <dbReference type="NCBI Taxonomy" id="2794033"/>
    <lineage>
        <taxon>Bacteria</taxon>
        <taxon>Bacillati</taxon>
        <taxon>Cyanobacteriota</taxon>
        <taxon>Cyanophyceae</taxon>
        <taxon>Nostocales</taxon>
        <taxon>Nostocaceae</taxon>
        <taxon>Amazonocrinis</taxon>
        <taxon>Amazonocrinis nigriterrae</taxon>
    </lineage>
</organism>
<comment type="similarity">
    <text evidence="1">Belongs to the glycosyl hydrolase 38 family.</text>
</comment>
<dbReference type="InterPro" id="IPR028995">
    <property type="entry name" value="Glyco_hydro_57/38_cen_sf"/>
</dbReference>
<name>A0A8J7HPH7_9NOST</name>
<dbReference type="Pfam" id="PF01074">
    <property type="entry name" value="Glyco_hydro_38N"/>
    <property type="match status" value="1"/>
</dbReference>
<dbReference type="Pfam" id="PF17677">
    <property type="entry name" value="Glyco_hydro38C2"/>
    <property type="match status" value="1"/>
</dbReference>
<dbReference type="Pfam" id="PF09261">
    <property type="entry name" value="Alpha-mann_mid"/>
    <property type="match status" value="1"/>
</dbReference>
<dbReference type="InterPro" id="IPR015341">
    <property type="entry name" value="Glyco_hydro_38_cen"/>
</dbReference>
<evidence type="ECO:0000259" key="5">
    <source>
        <dbReference type="SMART" id="SM00872"/>
    </source>
</evidence>
<dbReference type="GO" id="GO:0004559">
    <property type="term" value="F:alpha-mannosidase activity"/>
    <property type="evidence" value="ECO:0007669"/>
    <property type="project" value="InterPro"/>
</dbReference>
<dbReference type="InterPro" id="IPR011013">
    <property type="entry name" value="Gal_mutarotase_sf_dom"/>
</dbReference>
<dbReference type="Gene3D" id="2.70.98.30">
    <property type="entry name" value="Golgi alpha-mannosidase II, domain 4"/>
    <property type="match status" value="1"/>
</dbReference>
<evidence type="ECO:0000256" key="2">
    <source>
        <dbReference type="ARBA" id="ARBA00022723"/>
    </source>
</evidence>
<dbReference type="GO" id="GO:0046872">
    <property type="term" value="F:metal ion binding"/>
    <property type="evidence" value="ECO:0007669"/>
    <property type="project" value="UniProtKB-KW"/>
</dbReference>
<proteinExistence type="inferred from homology"/>
<gene>
    <name evidence="6" type="ORF">I8748_13425</name>
</gene>
<dbReference type="Gene3D" id="1.20.1270.50">
    <property type="entry name" value="Glycoside hydrolase family 38, central domain"/>
    <property type="match status" value="1"/>
</dbReference>
<keyword evidence="3" id="KW-0378">Hydrolase</keyword>
<feature type="domain" description="Glycoside hydrolase family 38 central" evidence="5">
    <location>
        <begin position="513"/>
        <end position="591"/>
    </location>
</feature>
<keyword evidence="7" id="KW-1185">Reference proteome</keyword>
<evidence type="ECO:0000256" key="3">
    <source>
        <dbReference type="ARBA" id="ARBA00022801"/>
    </source>
</evidence>
<dbReference type="SUPFAM" id="SSF88688">
    <property type="entry name" value="Families 57/38 glycoside transferase middle domain"/>
    <property type="match status" value="1"/>
</dbReference>
<dbReference type="InterPro" id="IPR041147">
    <property type="entry name" value="GH38_C"/>
</dbReference>
<dbReference type="InterPro" id="IPR011330">
    <property type="entry name" value="Glyco_hydro/deAcase_b/a-brl"/>
</dbReference>
<keyword evidence="2" id="KW-0479">Metal-binding</keyword>
<dbReference type="AlphaFoldDB" id="A0A8J7HPH7"/>
<dbReference type="Proteomes" id="UP000632766">
    <property type="component" value="Unassembled WGS sequence"/>
</dbReference>
<keyword evidence="4" id="KW-0326">Glycosidase</keyword>
<reference evidence="6 7" key="1">
    <citation type="journal article" date="2021" name="Int. J. Syst. Evol. Microbiol.">
        <title>Amazonocrinis nigriterrae gen. nov., sp. nov., Atlanticothrix silvestris gen. nov., sp. nov. and Dendronalium phyllosphericum gen. nov., sp. nov., nostocacean cyanobacteria from Brazilian environments.</title>
        <authorList>
            <person name="Alvarenga D.O."/>
            <person name="Andreote A.P.D."/>
            <person name="Branco L.H.Z."/>
            <person name="Delbaje E."/>
            <person name="Cruz R.B."/>
            <person name="Varani A.M."/>
            <person name="Fiore M.F."/>
        </authorList>
    </citation>
    <scope>NUCLEOTIDE SEQUENCE [LARGE SCALE GENOMIC DNA]</scope>
    <source>
        <strain evidence="6 7">CENA67</strain>
    </source>
</reference>
<comment type="caution">
    <text evidence="6">The sequence shown here is derived from an EMBL/GenBank/DDBJ whole genome shotgun (WGS) entry which is preliminary data.</text>
</comment>
<dbReference type="SMART" id="SM00872">
    <property type="entry name" value="Alpha-mann_mid"/>
    <property type="match status" value="1"/>
</dbReference>
<evidence type="ECO:0000256" key="1">
    <source>
        <dbReference type="ARBA" id="ARBA00009792"/>
    </source>
</evidence>
<dbReference type="CDD" id="cd10789">
    <property type="entry name" value="GH38N_AMII_ER_cytosolic"/>
    <property type="match status" value="1"/>
</dbReference>
<dbReference type="Pfam" id="PF07748">
    <property type="entry name" value="Glyco_hydro_38C"/>
    <property type="match status" value="1"/>
</dbReference>
<dbReference type="EMBL" id="JAECZC010000020">
    <property type="protein sequence ID" value="MBH8563172.1"/>
    <property type="molecule type" value="Genomic_DNA"/>
</dbReference>
<dbReference type="InterPro" id="IPR011682">
    <property type="entry name" value="Glyco_hydro_38_C"/>
</dbReference>